<sequence length="261" mass="30275">MTPRNEPDWLNKKYADEDGKFRRPQSAFRSFVSPDAGAEFPAEAGRYLLYRAIIVRKLKSLEDIVELVEVAGKTDGKGWTFDTPGPEKDPLYGFKYLRELYEKAAPDHEYKYISVPVLWDKNTEREIEDMNDWVYNTINNGVYKSGFAATQQAYEENHLANPAHQPYLFGANITEADIRLFTTMIRFDVAYYSIFKCNLKMIRHDYPRIHTWLRTLYWDESERTHGAFKDTTRFDAYKLGYSFALGAKIVPVGPVPNVVPL</sequence>
<evidence type="ECO:0008006" key="3">
    <source>
        <dbReference type="Google" id="ProtNLM"/>
    </source>
</evidence>
<gene>
    <name evidence="1" type="ORF">EJ08DRAFT_673417</name>
</gene>
<dbReference type="InterPro" id="IPR016639">
    <property type="entry name" value="GST_Omega/GSH"/>
</dbReference>
<dbReference type="Pfam" id="PF13410">
    <property type="entry name" value="GST_C_2"/>
    <property type="match status" value="1"/>
</dbReference>
<dbReference type="Proteomes" id="UP000800235">
    <property type="component" value="Unassembled WGS sequence"/>
</dbReference>
<comment type="caution">
    <text evidence="1">The sequence shown here is derived from an EMBL/GenBank/DDBJ whole genome shotgun (WGS) entry which is preliminary data.</text>
</comment>
<evidence type="ECO:0000313" key="1">
    <source>
        <dbReference type="EMBL" id="KAF2418934.1"/>
    </source>
</evidence>
<dbReference type="Gene3D" id="1.20.1050.10">
    <property type="match status" value="1"/>
</dbReference>
<dbReference type="EMBL" id="MU007123">
    <property type="protein sequence ID" value="KAF2418934.1"/>
    <property type="molecule type" value="Genomic_DNA"/>
</dbReference>
<dbReference type="InterPro" id="IPR036282">
    <property type="entry name" value="Glutathione-S-Trfase_C_sf"/>
</dbReference>
<keyword evidence="2" id="KW-1185">Reference proteome</keyword>
<dbReference type="InterPro" id="IPR047047">
    <property type="entry name" value="GST_Omega-like_C"/>
</dbReference>
<organism evidence="1 2">
    <name type="scientific">Tothia fuscella</name>
    <dbReference type="NCBI Taxonomy" id="1048955"/>
    <lineage>
        <taxon>Eukaryota</taxon>
        <taxon>Fungi</taxon>
        <taxon>Dikarya</taxon>
        <taxon>Ascomycota</taxon>
        <taxon>Pezizomycotina</taxon>
        <taxon>Dothideomycetes</taxon>
        <taxon>Pleosporomycetidae</taxon>
        <taxon>Venturiales</taxon>
        <taxon>Cylindrosympodiaceae</taxon>
        <taxon>Tothia</taxon>
    </lineage>
</organism>
<dbReference type="AlphaFoldDB" id="A0A9P4NFE3"/>
<dbReference type="PANTHER" id="PTHR32419:SF25">
    <property type="entry name" value="GLUTATHIONE S-TRANSFERASE (EUROFUNG)"/>
    <property type="match status" value="1"/>
</dbReference>
<dbReference type="Gene3D" id="3.40.30.10">
    <property type="entry name" value="Glutaredoxin"/>
    <property type="match status" value="1"/>
</dbReference>
<proteinExistence type="predicted"/>
<accession>A0A9P4NFE3</accession>
<reference evidence="1" key="1">
    <citation type="journal article" date="2020" name="Stud. Mycol.">
        <title>101 Dothideomycetes genomes: a test case for predicting lifestyles and emergence of pathogens.</title>
        <authorList>
            <person name="Haridas S."/>
            <person name="Albert R."/>
            <person name="Binder M."/>
            <person name="Bloem J."/>
            <person name="Labutti K."/>
            <person name="Salamov A."/>
            <person name="Andreopoulos B."/>
            <person name="Baker S."/>
            <person name="Barry K."/>
            <person name="Bills G."/>
            <person name="Bluhm B."/>
            <person name="Cannon C."/>
            <person name="Castanera R."/>
            <person name="Culley D."/>
            <person name="Daum C."/>
            <person name="Ezra D."/>
            <person name="Gonzalez J."/>
            <person name="Henrissat B."/>
            <person name="Kuo A."/>
            <person name="Liang C."/>
            <person name="Lipzen A."/>
            <person name="Lutzoni F."/>
            <person name="Magnuson J."/>
            <person name="Mondo S."/>
            <person name="Nolan M."/>
            <person name="Ohm R."/>
            <person name="Pangilinan J."/>
            <person name="Park H.-J."/>
            <person name="Ramirez L."/>
            <person name="Alfaro M."/>
            <person name="Sun H."/>
            <person name="Tritt A."/>
            <person name="Yoshinaga Y."/>
            <person name="Zwiers L.-H."/>
            <person name="Turgeon B."/>
            <person name="Goodwin S."/>
            <person name="Spatafora J."/>
            <person name="Crous P."/>
            <person name="Grigoriev I."/>
        </authorList>
    </citation>
    <scope>NUCLEOTIDE SEQUENCE</scope>
    <source>
        <strain evidence="1">CBS 130266</strain>
    </source>
</reference>
<name>A0A9P4NFE3_9PEZI</name>
<dbReference type="GO" id="GO:0004364">
    <property type="term" value="F:glutathione transferase activity"/>
    <property type="evidence" value="ECO:0007669"/>
    <property type="project" value="InterPro"/>
</dbReference>
<dbReference type="GO" id="GO:0005737">
    <property type="term" value="C:cytoplasm"/>
    <property type="evidence" value="ECO:0007669"/>
    <property type="project" value="TreeGrafter"/>
</dbReference>
<protein>
    <recommendedName>
        <fullName evidence="3">GST C-terminal domain-containing protein</fullName>
    </recommendedName>
</protein>
<dbReference type="SUPFAM" id="SSF47616">
    <property type="entry name" value="GST C-terminal domain-like"/>
    <property type="match status" value="1"/>
</dbReference>
<dbReference type="CDD" id="cd03190">
    <property type="entry name" value="GST_C_Omega_like"/>
    <property type="match status" value="1"/>
</dbReference>
<evidence type="ECO:0000313" key="2">
    <source>
        <dbReference type="Proteomes" id="UP000800235"/>
    </source>
</evidence>
<dbReference type="OrthoDB" id="2309723at2759"/>
<dbReference type="PANTHER" id="PTHR32419">
    <property type="entry name" value="GLUTATHIONYL-HYDROQUINONE REDUCTASE"/>
    <property type="match status" value="1"/>
</dbReference>